<feature type="transmembrane region" description="Helical" evidence="1">
    <location>
        <begin position="78"/>
        <end position="99"/>
    </location>
</feature>
<dbReference type="RefSeq" id="WP_003935305.1">
    <property type="nucleotide sequence ID" value="NZ_AOEX01000025.1"/>
</dbReference>
<comment type="caution">
    <text evidence="2">The sequence shown here is derived from an EMBL/GenBank/DDBJ whole genome shotgun (WGS) entry which is preliminary data.</text>
</comment>
<evidence type="ECO:0008006" key="4">
    <source>
        <dbReference type="Google" id="ProtNLM"/>
    </source>
</evidence>
<dbReference type="PATRIC" id="fig|1278076.4.peg.1257"/>
<keyword evidence="1" id="KW-1133">Transmembrane helix</keyword>
<reference evidence="2 3" key="1">
    <citation type="journal article" date="2013" name="Genome Announc.">
        <title>Draft Genome Sequence of Rhodococcus ruber Strain BKS 20-38.</title>
        <authorList>
            <person name="Bala M."/>
            <person name="Kumar S."/>
            <person name="Raghava G.P."/>
            <person name="Mayilraj S."/>
        </authorList>
    </citation>
    <scope>NUCLEOTIDE SEQUENCE [LARGE SCALE GENOMIC DNA]</scope>
    <source>
        <strain evidence="2 3">BKS 20-38</strain>
    </source>
</reference>
<keyword evidence="1" id="KW-0812">Transmembrane</keyword>
<evidence type="ECO:0000313" key="3">
    <source>
        <dbReference type="Proteomes" id="UP000011731"/>
    </source>
</evidence>
<gene>
    <name evidence="2" type="ORF">G352_06049</name>
</gene>
<dbReference type="Proteomes" id="UP000011731">
    <property type="component" value="Unassembled WGS sequence"/>
</dbReference>
<protein>
    <recommendedName>
        <fullName evidence="4">Transmembrane protein</fullName>
    </recommendedName>
</protein>
<feature type="transmembrane region" description="Helical" evidence="1">
    <location>
        <begin position="7"/>
        <end position="28"/>
    </location>
</feature>
<keyword evidence="1" id="KW-0472">Membrane</keyword>
<organism evidence="2 3">
    <name type="scientific">Rhodococcus ruber BKS 20-38</name>
    <dbReference type="NCBI Taxonomy" id="1278076"/>
    <lineage>
        <taxon>Bacteria</taxon>
        <taxon>Bacillati</taxon>
        <taxon>Actinomycetota</taxon>
        <taxon>Actinomycetes</taxon>
        <taxon>Mycobacteriales</taxon>
        <taxon>Nocardiaceae</taxon>
        <taxon>Rhodococcus</taxon>
    </lineage>
</organism>
<sequence length="144" mass="15551">MDTLARYVELFVPMLWLGMVLAISFLEAPLKFRAPGITVPLGLGIGRLVFRALNTVEVVLAVVLIVACLILSPGTAGWVLLLVTVTVLVVQVAVIRPPLTRRSNRVLAGEDAPRSKVHYAYVALEVVKVALLIALAIVLARTFV</sequence>
<proteinExistence type="predicted"/>
<dbReference type="AlphaFoldDB" id="M2YW70"/>
<feature type="transmembrane region" description="Helical" evidence="1">
    <location>
        <begin position="48"/>
        <end position="71"/>
    </location>
</feature>
<dbReference type="EMBL" id="AOEX01000025">
    <property type="protein sequence ID" value="EME66215.1"/>
    <property type="molecule type" value="Genomic_DNA"/>
</dbReference>
<evidence type="ECO:0000313" key="2">
    <source>
        <dbReference type="EMBL" id="EME66215.1"/>
    </source>
</evidence>
<accession>M2YW70</accession>
<name>M2YW70_9NOCA</name>
<keyword evidence="3" id="KW-1185">Reference proteome</keyword>
<evidence type="ECO:0000256" key="1">
    <source>
        <dbReference type="SAM" id="Phobius"/>
    </source>
</evidence>
<feature type="transmembrane region" description="Helical" evidence="1">
    <location>
        <begin position="119"/>
        <end position="140"/>
    </location>
</feature>